<dbReference type="EnsemblPlants" id="AET2Gv20593800.5">
    <property type="protein sequence ID" value="AET2Gv20593800.5"/>
    <property type="gene ID" value="AET2Gv20593800"/>
</dbReference>
<dbReference type="Proteomes" id="UP000015105">
    <property type="component" value="Chromosome 2D"/>
</dbReference>
<keyword evidence="2" id="KW-1185">Reference proteome</keyword>
<reference evidence="1" key="3">
    <citation type="journal article" date="2017" name="Nature">
        <title>Genome sequence of the progenitor of the wheat D genome Aegilops tauschii.</title>
        <authorList>
            <person name="Luo M.C."/>
            <person name="Gu Y.Q."/>
            <person name="Puiu D."/>
            <person name="Wang H."/>
            <person name="Twardziok S.O."/>
            <person name="Deal K.R."/>
            <person name="Huo N."/>
            <person name="Zhu T."/>
            <person name="Wang L."/>
            <person name="Wang Y."/>
            <person name="McGuire P.E."/>
            <person name="Liu S."/>
            <person name="Long H."/>
            <person name="Ramasamy R.K."/>
            <person name="Rodriguez J.C."/>
            <person name="Van S.L."/>
            <person name="Yuan L."/>
            <person name="Wang Z."/>
            <person name="Xia Z."/>
            <person name="Xiao L."/>
            <person name="Anderson O.D."/>
            <person name="Ouyang S."/>
            <person name="Liang Y."/>
            <person name="Zimin A.V."/>
            <person name="Pertea G."/>
            <person name="Qi P."/>
            <person name="Bennetzen J.L."/>
            <person name="Dai X."/>
            <person name="Dawson M.W."/>
            <person name="Muller H.G."/>
            <person name="Kugler K."/>
            <person name="Rivarola-Duarte L."/>
            <person name="Spannagl M."/>
            <person name="Mayer K.F.X."/>
            <person name="Lu F.H."/>
            <person name="Bevan M.W."/>
            <person name="Leroy P."/>
            <person name="Li P."/>
            <person name="You F.M."/>
            <person name="Sun Q."/>
            <person name="Liu Z."/>
            <person name="Lyons E."/>
            <person name="Wicker T."/>
            <person name="Salzberg S.L."/>
            <person name="Devos K.M."/>
            <person name="Dvorak J."/>
        </authorList>
    </citation>
    <scope>NUCLEOTIDE SEQUENCE [LARGE SCALE GENOMIC DNA]</scope>
    <source>
        <strain evidence="1">cv. AL8/78</strain>
    </source>
</reference>
<reference evidence="2" key="2">
    <citation type="journal article" date="2017" name="Nat. Plants">
        <title>The Aegilops tauschii genome reveals multiple impacts of transposons.</title>
        <authorList>
            <person name="Zhao G."/>
            <person name="Zou C."/>
            <person name="Li K."/>
            <person name="Wang K."/>
            <person name="Li T."/>
            <person name="Gao L."/>
            <person name="Zhang X."/>
            <person name="Wang H."/>
            <person name="Yang Z."/>
            <person name="Liu X."/>
            <person name="Jiang W."/>
            <person name="Mao L."/>
            <person name="Kong X."/>
            <person name="Jiao Y."/>
            <person name="Jia J."/>
        </authorList>
    </citation>
    <scope>NUCLEOTIDE SEQUENCE [LARGE SCALE GENOMIC DNA]</scope>
    <source>
        <strain evidence="2">cv. AL8/78</strain>
    </source>
</reference>
<dbReference type="Gramene" id="AET2Gv20593800.1">
    <property type="protein sequence ID" value="AET2Gv20593800.1"/>
    <property type="gene ID" value="AET2Gv20593800"/>
</dbReference>
<accession>A0A453BQH7</accession>
<evidence type="ECO:0000313" key="2">
    <source>
        <dbReference type="Proteomes" id="UP000015105"/>
    </source>
</evidence>
<reference evidence="1" key="5">
    <citation type="journal article" date="2021" name="G3 (Bethesda)">
        <title>Aegilops tauschii genome assembly Aet v5.0 features greater sequence contiguity and improved annotation.</title>
        <authorList>
            <person name="Wang L."/>
            <person name="Zhu T."/>
            <person name="Rodriguez J.C."/>
            <person name="Deal K.R."/>
            <person name="Dubcovsky J."/>
            <person name="McGuire P.E."/>
            <person name="Lux T."/>
            <person name="Spannagl M."/>
            <person name="Mayer K.F.X."/>
            <person name="Baldrich P."/>
            <person name="Meyers B.C."/>
            <person name="Huo N."/>
            <person name="Gu Y.Q."/>
            <person name="Zhou H."/>
            <person name="Devos K.M."/>
            <person name="Bennetzen J.L."/>
            <person name="Unver T."/>
            <person name="Budak H."/>
            <person name="Gulick P.J."/>
            <person name="Galiba G."/>
            <person name="Kalapos B."/>
            <person name="Nelson D.R."/>
            <person name="Li P."/>
            <person name="You F.M."/>
            <person name="Luo M.C."/>
            <person name="Dvorak J."/>
        </authorList>
    </citation>
    <scope>NUCLEOTIDE SEQUENCE [LARGE SCALE GENOMIC DNA]</scope>
    <source>
        <strain evidence="1">cv. AL8/78</strain>
    </source>
</reference>
<dbReference type="Gramene" id="AET2Gv20593800.2">
    <property type="protein sequence ID" value="AET2Gv20593800.2"/>
    <property type="gene ID" value="AET2Gv20593800"/>
</dbReference>
<reference evidence="2" key="1">
    <citation type="journal article" date="2014" name="Science">
        <title>Ancient hybridizations among the ancestral genomes of bread wheat.</title>
        <authorList>
            <consortium name="International Wheat Genome Sequencing Consortium,"/>
            <person name="Marcussen T."/>
            <person name="Sandve S.R."/>
            <person name="Heier L."/>
            <person name="Spannagl M."/>
            <person name="Pfeifer M."/>
            <person name="Jakobsen K.S."/>
            <person name="Wulff B.B."/>
            <person name="Steuernagel B."/>
            <person name="Mayer K.F."/>
            <person name="Olsen O.A."/>
        </authorList>
    </citation>
    <scope>NUCLEOTIDE SEQUENCE [LARGE SCALE GENOMIC DNA]</scope>
    <source>
        <strain evidence="2">cv. AL8/78</strain>
    </source>
</reference>
<proteinExistence type="predicted"/>
<dbReference type="AlphaFoldDB" id="A0A453BQH7"/>
<dbReference type="Gramene" id="AET2Gv20593800.5">
    <property type="protein sequence ID" value="AET2Gv20593800.5"/>
    <property type="gene ID" value="AET2Gv20593800"/>
</dbReference>
<reference evidence="1" key="4">
    <citation type="submission" date="2019-03" db="UniProtKB">
        <authorList>
            <consortium name="EnsemblPlants"/>
        </authorList>
    </citation>
    <scope>IDENTIFICATION</scope>
</reference>
<protein>
    <submittedName>
        <fullName evidence="1">Uncharacterized protein</fullName>
    </submittedName>
</protein>
<organism evidence="1 2">
    <name type="scientific">Aegilops tauschii subsp. strangulata</name>
    <name type="common">Goatgrass</name>
    <dbReference type="NCBI Taxonomy" id="200361"/>
    <lineage>
        <taxon>Eukaryota</taxon>
        <taxon>Viridiplantae</taxon>
        <taxon>Streptophyta</taxon>
        <taxon>Embryophyta</taxon>
        <taxon>Tracheophyta</taxon>
        <taxon>Spermatophyta</taxon>
        <taxon>Magnoliopsida</taxon>
        <taxon>Liliopsida</taxon>
        <taxon>Poales</taxon>
        <taxon>Poaceae</taxon>
        <taxon>BOP clade</taxon>
        <taxon>Pooideae</taxon>
        <taxon>Triticodae</taxon>
        <taxon>Triticeae</taxon>
        <taxon>Triticinae</taxon>
        <taxon>Aegilops</taxon>
    </lineage>
</organism>
<dbReference type="EnsemblPlants" id="AET2Gv20593800.2">
    <property type="protein sequence ID" value="AET2Gv20593800.2"/>
    <property type="gene ID" value="AET2Gv20593800"/>
</dbReference>
<dbReference type="Gramene" id="AET2Gv20593800.4">
    <property type="protein sequence ID" value="AET2Gv20593800.4"/>
    <property type="gene ID" value="AET2Gv20593800"/>
</dbReference>
<dbReference type="EnsemblPlants" id="AET2Gv20593800.1">
    <property type="protein sequence ID" value="AET2Gv20593800.1"/>
    <property type="gene ID" value="AET2Gv20593800"/>
</dbReference>
<dbReference type="Gramene" id="AET2Gv20593800.3">
    <property type="protein sequence ID" value="AET2Gv20593800.3"/>
    <property type="gene ID" value="AET2Gv20593800"/>
</dbReference>
<evidence type="ECO:0000313" key="1">
    <source>
        <dbReference type="EnsemblPlants" id="AET2Gv20593800.3"/>
    </source>
</evidence>
<sequence length="92" mass="10037">MPLRRHRPQPLSAFTLPSCVECLDRRPGRLPLERLTLLGAAQLPHHASAGLLPGWTLFPATQPWSGSRAGEVSSRWTFFFSASKGWAGGDIG</sequence>
<dbReference type="EnsemblPlants" id="AET2Gv20593800.3">
    <property type="protein sequence ID" value="AET2Gv20593800.3"/>
    <property type="gene ID" value="AET2Gv20593800"/>
</dbReference>
<dbReference type="EnsemblPlants" id="AET2Gv20593800.4">
    <property type="protein sequence ID" value="AET2Gv20593800.4"/>
    <property type="gene ID" value="AET2Gv20593800"/>
</dbReference>
<name>A0A453BQH7_AEGTS</name>